<keyword evidence="5" id="KW-0176">Collagen</keyword>
<sequence>MSAAPVHPGTSTSRRRRGLLAGLSSAAVLAATATVPSAWAEHYQASLEGSMFEIDDDANLAVDVEGNRDWANVDQVFDDDEPSGQGDDSYSGGVKEDTSCPGETTGSIPNNKSDLLQFGTWVEDGDPGFLHMYWVRVSEPKGTTLMDFEFNQSATDCDTGPNKIRTDGDLLLEYSIDQGGARAAMTLRRWDAAAGLWGPATDITAAADAAGTINGSPIDQTDTLTQDQSARTFGEASVDLDAIFDDTKCTSFGSAMLKSRSSDSFTSQLKDFISPVPLTLTNCGQVKISKQTDPDGATQLFDFAKSFGTDPSSTDRDTFQLADDETESFTNVLFGDGYTVSESSLPNGWSFEDIDCDASTGFVTEGEGQDLSIDLTTRTVTFDIDDDQDVLDCTFYNKALADLTIVKEVEDAPGGQSFSFTEDVPGGEGDTGTFSLTPTGTGADGSDSTGADFHGIDTGTYTVTETVPAGWNLVSATCDDEDLTDLLAEDGDGTITLGAGDDVTCTFVNERERGAIEITKTRKHAAAGGTAPHAGVTFTVDSDLQDEEGEPVFSTTVQTDATGTACVDGLLYGSYTVTETVPADYVSDDTTQTATVSVESTCGDGKEATVSFVNTPLTDVTVTVDSLVPGGTASTVVCTDQDDTTVTPDTSTPGTDAALGDLTVTFEDLEPTDPDATLICTITVDP</sequence>
<dbReference type="InterPro" id="IPR006311">
    <property type="entry name" value="TAT_signal"/>
</dbReference>
<name>A0ABV5V4L0_9MICO</name>
<comment type="caution">
    <text evidence="5">The sequence shown here is derived from an EMBL/GenBank/DDBJ whole genome shotgun (WGS) entry which is preliminary data.</text>
</comment>
<evidence type="ECO:0000259" key="3">
    <source>
        <dbReference type="Pfam" id="PF17802"/>
    </source>
</evidence>
<feature type="domain" description="SpaA-like prealbumin fold" evidence="4">
    <location>
        <begin position="286"/>
        <end position="398"/>
    </location>
</feature>
<feature type="compositionally biased region" description="Low complexity" evidence="1">
    <location>
        <begin position="439"/>
        <end position="451"/>
    </location>
</feature>
<dbReference type="SUPFAM" id="SSF49478">
    <property type="entry name" value="Cna protein B-type domain"/>
    <property type="match status" value="1"/>
</dbReference>
<evidence type="ECO:0000259" key="4">
    <source>
        <dbReference type="Pfam" id="PF24514"/>
    </source>
</evidence>
<dbReference type="Pfam" id="PF17802">
    <property type="entry name" value="SpaA"/>
    <property type="match status" value="1"/>
</dbReference>
<dbReference type="RefSeq" id="WP_141338903.1">
    <property type="nucleotide sequence ID" value="NZ_JBHMAX010000022.1"/>
</dbReference>
<dbReference type="Gene3D" id="2.60.40.10">
    <property type="entry name" value="Immunoglobulins"/>
    <property type="match status" value="1"/>
</dbReference>
<evidence type="ECO:0000256" key="2">
    <source>
        <dbReference type="SAM" id="SignalP"/>
    </source>
</evidence>
<dbReference type="EMBL" id="JBHMAX010000022">
    <property type="protein sequence ID" value="MFB9732730.1"/>
    <property type="molecule type" value="Genomic_DNA"/>
</dbReference>
<feature type="region of interest" description="Disordered" evidence="1">
    <location>
        <begin position="75"/>
        <end position="111"/>
    </location>
</feature>
<feature type="domain" description="SpaA-like prealbumin fold" evidence="3">
    <location>
        <begin position="529"/>
        <end position="599"/>
    </location>
</feature>
<evidence type="ECO:0000313" key="5">
    <source>
        <dbReference type="EMBL" id="MFB9732730.1"/>
    </source>
</evidence>
<feature type="domain" description="SpaA-like prealbumin fold" evidence="4">
    <location>
        <begin position="403"/>
        <end position="511"/>
    </location>
</feature>
<organism evidence="5 6">
    <name type="scientific">Ornithinimicrobium kibberense</name>
    <dbReference type="NCBI Taxonomy" id="282060"/>
    <lineage>
        <taxon>Bacteria</taxon>
        <taxon>Bacillati</taxon>
        <taxon>Actinomycetota</taxon>
        <taxon>Actinomycetes</taxon>
        <taxon>Micrococcales</taxon>
        <taxon>Ornithinimicrobiaceae</taxon>
        <taxon>Ornithinimicrobium</taxon>
    </lineage>
</organism>
<dbReference type="Pfam" id="PF24514">
    <property type="entry name" value="SpaA_4"/>
    <property type="match status" value="2"/>
</dbReference>
<proteinExistence type="predicted"/>
<reference evidence="5 6" key="1">
    <citation type="submission" date="2024-09" db="EMBL/GenBank/DDBJ databases">
        <authorList>
            <person name="Sun Q."/>
            <person name="Mori K."/>
        </authorList>
    </citation>
    <scope>NUCLEOTIDE SEQUENCE [LARGE SCALE GENOMIC DNA]</scope>
    <source>
        <strain evidence="5 6">JCM 12763</strain>
    </source>
</reference>
<dbReference type="PROSITE" id="PS51318">
    <property type="entry name" value="TAT"/>
    <property type="match status" value="1"/>
</dbReference>
<evidence type="ECO:0000313" key="6">
    <source>
        <dbReference type="Proteomes" id="UP001589613"/>
    </source>
</evidence>
<dbReference type="InterPro" id="IPR013783">
    <property type="entry name" value="Ig-like_fold"/>
</dbReference>
<dbReference type="InterPro" id="IPR041033">
    <property type="entry name" value="SpaA_PFL_dom_1"/>
</dbReference>
<dbReference type="InterPro" id="IPR055371">
    <property type="entry name" value="SpaA_PFL_dom_4"/>
</dbReference>
<feature type="signal peptide" evidence="2">
    <location>
        <begin position="1"/>
        <end position="40"/>
    </location>
</feature>
<evidence type="ECO:0000256" key="1">
    <source>
        <dbReference type="SAM" id="MobiDB-lite"/>
    </source>
</evidence>
<feature type="compositionally biased region" description="Polar residues" evidence="1">
    <location>
        <begin position="101"/>
        <end position="111"/>
    </location>
</feature>
<feature type="region of interest" description="Disordered" evidence="1">
    <location>
        <begin position="414"/>
        <end position="451"/>
    </location>
</feature>
<feature type="chain" id="PRO_5046201266" evidence="2">
    <location>
        <begin position="41"/>
        <end position="686"/>
    </location>
</feature>
<keyword evidence="6" id="KW-1185">Reference proteome</keyword>
<accession>A0ABV5V4L0</accession>
<protein>
    <submittedName>
        <fullName evidence="5">Collagen binding domain-containing protein</fullName>
    </submittedName>
</protein>
<dbReference type="Proteomes" id="UP001589613">
    <property type="component" value="Unassembled WGS sequence"/>
</dbReference>
<gene>
    <name evidence="5" type="ORF">ACFFN0_11825</name>
</gene>
<keyword evidence="2" id="KW-0732">Signal</keyword>